<dbReference type="AlphaFoldDB" id="A0A443IGU0"/>
<protein>
    <submittedName>
        <fullName evidence="1">Uncharacterized protein</fullName>
    </submittedName>
</protein>
<reference evidence="1 2" key="1">
    <citation type="submission" date="2014-04" db="EMBL/GenBank/DDBJ databases">
        <title>Draft genome sequence of Pantoea beijingensis strain LMG 27579, an emerging pathogen to Pleurotus eryngii with potential industrial application.</title>
        <authorList>
            <person name="Xu F."/>
            <person name="Liu Y."/>
            <person name="Wang S."/>
            <person name="Yin Y."/>
            <person name="Ma Y."/>
            <person name="Zhao S."/>
            <person name="Rong C."/>
        </authorList>
    </citation>
    <scope>NUCLEOTIDE SEQUENCE [LARGE SCALE GENOMIC DNA]</scope>
    <source>
        <strain evidence="1 2">LMG 27579</strain>
    </source>
</reference>
<sequence length="160" mass="18522">MKIFNLFLGWWLTLAAVVMPFPLYAEQISEGLPFLKPDVVLSTPDTITREVAVGKIMSQVKGDFRGRILLIWNNSRFNESANKLRSDLIQRGIAPYRIELVQDVGGYRKYNNSGIKIHIQQMIKQQRECQDKNYNYKFNRYSDQGCALGNLLDRSLVDIY</sequence>
<keyword evidence="2" id="KW-1185">Reference proteome</keyword>
<proteinExistence type="predicted"/>
<dbReference type="RefSeq" id="WP_128175151.1">
    <property type="nucleotide sequence ID" value="NZ_CP071409.1"/>
</dbReference>
<accession>A0A443IGU0</accession>
<organism evidence="1 2">
    <name type="scientific">[Pantoea] beijingensis</name>
    <dbReference type="NCBI Taxonomy" id="1324864"/>
    <lineage>
        <taxon>Bacteria</taxon>
        <taxon>Pseudomonadati</taxon>
        <taxon>Pseudomonadota</taxon>
        <taxon>Gammaproteobacteria</taxon>
        <taxon>Enterobacterales</taxon>
        <taxon>Erwiniaceae</taxon>
        <taxon>Erwinia</taxon>
    </lineage>
</organism>
<name>A0A443IGU0_9GAMM</name>
<comment type="caution">
    <text evidence="1">The sequence shown here is derived from an EMBL/GenBank/DDBJ whole genome shotgun (WGS) entry which is preliminary data.</text>
</comment>
<evidence type="ECO:0000313" key="2">
    <source>
        <dbReference type="Proteomes" id="UP000288794"/>
    </source>
</evidence>
<dbReference type="Proteomes" id="UP000288794">
    <property type="component" value="Unassembled WGS sequence"/>
</dbReference>
<evidence type="ECO:0000313" key="1">
    <source>
        <dbReference type="EMBL" id="RWR03305.1"/>
    </source>
</evidence>
<gene>
    <name evidence="1" type="ORF">ED28_03135</name>
</gene>
<dbReference type="EMBL" id="JMEE01000002">
    <property type="protein sequence ID" value="RWR03305.1"/>
    <property type="molecule type" value="Genomic_DNA"/>
</dbReference>